<evidence type="ECO:0000313" key="1">
    <source>
        <dbReference type="EMBL" id="CAD6244627.1"/>
    </source>
</evidence>
<dbReference type="Gene3D" id="3.40.50.1820">
    <property type="entry name" value="alpha/beta hydrolase"/>
    <property type="match status" value="1"/>
</dbReference>
<dbReference type="AlphaFoldDB" id="A0A811PGG0"/>
<gene>
    <name evidence="1" type="ORF">NCGR_LOCUS29244</name>
</gene>
<evidence type="ECO:0000313" key="2">
    <source>
        <dbReference type="Proteomes" id="UP000604825"/>
    </source>
</evidence>
<evidence type="ECO:0008006" key="3">
    <source>
        <dbReference type="Google" id="ProtNLM"/>
    </source>
</evidence>
<dbReference type="OrthoDB" id="667211at2759"/>
<dbReference type="InterPro" id="IPR029058">
    <property type="entry name" value="AB_hydrolase_fold"/>
</dbReference>
<comment type="caution">
    <text evidence="1">The sequence shown here is derived from an EMBL/GenBank/DDBJ whole genome shotgun (WGS) entry which is preliminary data.</text>
</comment>
<sequence length="75" mass="8283">MACERLMVCTVEYDFLRWCGRAYAEVVAEARVAEGQGAVELLETEGEGHVFYISKPKSDKAKAMLDRIVSSVNGP</sequence>
<proteinExistence type="predicted"/>
<keyword evidence="2" id="KW-1185">Reference proteome</keyword>
<reference evidence="1" key="1">
    <citation type="submission" date="2020-10" db="EMBL/GenBank/DDBJ databases">
        <authorList>
            <person name="Han B."/>
            <person name="Lu T."/>
            <person name="Zhao Q."/>
            <person name="Huang X."/>
            <person name="Zhao Y."/>
        </authorList>
    </citation>
    <scope>NUCLEOTIDE SEQUENCE</scope>
</reference>
<protein>
    <recommendedName>
        <fullName evidence="3">Alpha/beta hydrolase fold-3 domain-containing protein</fullName>
    </recommendedName>
</protein>
<dbReference type="SUPFAM" id="SSF53474">
    <property type="entry name" value="alpha/beta-Hydrolases"/>
    <property type="match status" value="1"/>
</dbReference>
<accession>A0A811PGG0</accession>
<dbReference type="Proteomes" id="UP000604825">
    <property type="component" value="Unassembled WGS sequence"/>
</dbReference>
<dbReference type="EMBL" id="CAJGYO010000007">
    <property type="protein sequence ID" value="CAD6244627.1"/>
    <property type="molecule type" value="Genomic_DNA"/>
</dbReference>
<name>A0A811PGG0_9POAL</name>
<organism evidence="1 2">
    <name type="scientific">Miscanthus lutarioriparius</name>
    <dbReference type="NCBI Taxonomy" id="422564"/>
    <lineage>
        <taxon>Eukaryota</taxon>
        <taxon>Viridiplantae</taxon>
        <taxon>Streptophyta</taxon>
        <taxon>Embryophyta</taxon>
        <taxon>Tracheophyta</taxon>
        <taxon>Spermatophyta</taxon>
        <taxon>Magnoliopsida</taxon>
        <taxon>Liliopsida</taxon>
        <taxon>Poales</taxon>
        <taxon>Poaceae</taxon>
        <taxon>PACMAD clade</taxon>
        <taxon>Panicoideae</taxon>
        <taxon>Andropogonodae</taxon>
        <taxon>Andropogoneae</taxon>
        <taxon>Saccharinae</taxon>
        <taxon>Miscanthus</taxon>
    </lineage>
</organism>